<evidence type="ECO:0000313" key="2">
    <source>
        <dbReference type="Proteomes" id="UP000324800"/>
    </source>
</evidence>
<gene>
    <name evidence="1" type="ORF">EZS28_015142</name>
</gene>
<dbReference type="Proteomes" id="UP000324800">
    <property type="component" value="Unassembled WGS sequence"/>
</dbReference>
<name>A0A5J4W3P3_9EUKA</name>
<sequence>RDVSRGMYDSVSLRNFIICKSYPSCQNQKGASKLYHSIPDQFIRNGSKDKTHNLIDPCCRTDLCEYCYEADMIFLKMQKQHIIFDLYDLEDETEYVEIQNFKQYLSFELDEGKIVGEPITIGPENMKQQIIINVQKREVNPNPKRSTVPISGADV</sequence>
<feature type="non-terminal residue" evidence="1">
    <location>
        <position position="1"/>
    </location>
</feature>
<organism evidence="1 2">
    <name type="scientific">Streblomastix strix</name>
    <dbReference type="NCBI Taxonomy" id="222440"/>
    <lineage>
        <taxon>Eukaryota</taxon>
        <taxon>Metamonada</taxon>
        <taxon>Preaxostyla</taxon>
        <taxon>Oxymonadida</taxon>
        <taxon>Streblomastigidae</taxon>
        <taxon>Streblomastix</taxon>
    </lineage>
</organism>
<reference evidence="1 2" key="1">
    <citation type="submission" date="2019-03" db="EMBL/GenBank/DDBJ databases">
        <title>Single cell metagenomics reveals metabolic interactions within the superorganism composed of flagellate Streblomastix strix and complex community of Bacteroidetes bacteria on its surface.</title>
        <authorList>
            <person name="Treitli S.C."/>
            <person name="Kolisko M."/>
            <person name="Husnik F."/>
            <person name="Keeling P."/>
            <person name="Hampl V."/>
        </authorList>
    </citation>
    <scope>NUCLEOTIDE SEQUENCE [LARGE SCALE GENOMIC DNA]</scope>
    <source>
        <strain evidence="1">ST1C</strain>
    </source>
</reference>
<proteinExistence type="predicted"/>
<dbReference type="EMBL" id="SNRW01003628">
    <property type="protein sequence ID" value="KAA6389330.1"/>
    <property type="molecule type" value="Genomic_DNA"/>
</dbReference>
<dbReference type="AlphaFoldDB" id="A0A5J4W3P3"/>
<accession>A0A5J4W3P3</accession>
<evidence type="ECO:0000313" key="1">
    <source>
        <dbReference type="EMBL" id="KAA6389330.1"/>
    </source>
</evidence>
<protein>
    <submittedName>
        <fullName evidence="1">Uncharacterized protein</fullName>
    </submittedName>
</protein>
<comment type="caution">
    <text evidence="1">The sequence shown here is derived from an EMBL/GenBank/DDBJ whole genome shotgun (WGS) entry which is preliminary data.</text>
</comment>